<accession>A0AAW0AKW7</accession>
<proteinExistence type="predicted"/>
<protein>
    <submittedName>
        <fullName evidence="2">Uncharacterized protein</fullName>
    </submittedName>
</protein>
<evidence type="ECO:0000313" key="3">
    <source>
        <dbReference type="Proteomes" id="UP001362999"/>
    </source>
</evidence>
<sequence>MDLSLKEPAHGLGIPAGMPSVYLDLATAATTYDDFSRSKYSYPFPPALSPSPSSTLKALVLITRNAESSDAEGGEGLACVAGRQLRTRERWTFGWTGRSVVGRAGKKDGDPVEREIGGSGTGEMETKRKADCATRRSLFSSLSHLEVEPSFYVHASAPLGSFGSSHTLRRPRRETAGSYPDVMSTSPVPTSACPAQSTCVSVALTRRRYMLFPLRSCYLAPARISRAVWLRLDDDMLETKNDFLTYGIRRYPSVYLRSAKLPTPRARPSSRARARPRNGMELRYTLDCFLDRAVSFPPCTASSSSHLDYRRAHVSPVATLVDVHSSGINLQDLSFIPAPRFRCRCRPEGMPQPQVQRWMVTILGSVGVGCPLDEGGFID</sequence>
<dbReference type="AlphaFoldDB" id="A0AAW0AKW7"/>
<keyword evidence="3" id="KW-1185">Reference proteome</keyword>
<name>A0AAW0AKW7_9AGAR</name>
<feature type="region of interest" description="Disordered" evidence="1">
    <location>
        <begin position="102"/>
        <end position="129"/>
    </location>
</feature>
<dbReference type="EMBL" id="JAWWNJ010000058">
    <property type="protein sequence ID" value="KAK7013821.1"/>
    <property type="molecule type" value="Genomic_DNA"/>
</dbReference>
<organism evidence="2 3">
    <name type="scientific">Favolaschia claudopus</name>
    <dbReference type="NCBI Taxonomy" id="2862362"/>
    <lineage>
        <taxon>Eukaryota</taxon>
        <taxon>Fungi</taxon>
        <taxon>Dikarya</taxon>
        <taxon>Basidiomycota</taxon>
        <taxon>Agaricomycotina</taxon>
        <taxon>Agaricomycetes</taxon>
        <taxon>Agaricomycetidae</taxon>
        <taxon>Agaricales</taxon>
        <taxon>Marasmiineae</taxon>
        <taxon>Mycenaceae</taxon>
        <taxon>Favolaschia</taxon>
    </lineage>
</organism>
<gene>
    <name evidence="2" type="ORF">R3P38DRAFT_3206385</name>
</gene>
<reference evidence="2 3" key="1">
    <citation type="journal article" date="2024" name="J Genomics">
        <title>Draft genome sequencing and assembly of Favolaschia claudopus CIRM-BRFM 2984 isolated from oak limbs.</title>
        <authorList>
            <person name="Navarro D."/>
            <person name="Drula E."/>
            <person name="Chaduli D."/>
            <person name="Cazenave R."/>
            <person name="Ahrendt S."/>
            <person name="Wang J."/>
            <person name="Lipzen A."/>
            <person name="Daum C."/>
            <person name="Barry K."/>
            <person name="Grigoriev I.V."/>
            <person name="Favel A."/>
            <person name="Rosso M.N."/>
            <person name="Martin F."/>
        </authorList>
    </citation>
    <scope>NUCLEOTIDE SEQUENCE [LARGE SCALE GENOMIC DNA]</scope>
    <source>
        <strain evidence="2 3">CIRM-BRFM 2984</strain>
    </source>
</reference>
<evidence type="ECO:0000313" key="2">
    <source>
        <dbReference type="EMBL" id="KAK7013821.1"/>
    </source>
</evidence>
<comment type="caution">
    <text evidence="2">The sequence shown here is derived from an EMBL/GenBank/DDBJ whole genome shotgun (WGS) entry which is preliminary data.</text>
</comment>
<dbReference type="Proteomes" id="UP001362999">
    <property type="component" value="Unassembled WGS sequence"/>
</dbReference>
<evidence type="ECO:0000256" key="1">
    <source>
        <dbReference type="SAM" id="MobiDB-lite"/>
    </source>
</evidence>
<feature type="compositionally biased region" description="Basic and acidic residues" evidence="1">
    <location>
        <begin position="105"/>
        <end position="116"/>
    </location>
</feature>